<dbReference type="STRING" id="1577792.QX51_06695"/>
<keyword evidence="5" id="KW-1185">Reference proteome</keyword>
<dbReference type="GO" id="GO:0016757">
    <property type="term" value="F:glycosyltransferase activity"/>
    <property type="evidence" value="ECO:0007669"/>
    <property type="project" value="UniProtKB-KW"/>
</dbReference>
<dbReference type="EMBL" id="JWHR01000064">
    <property type="protein sequence ID" value="KHS57836.1"/>
    <property type="molecule type" value="Genomic_DNA"/>
</dbReference>
<keyword evidence="1" id="KW-0328">Glycosyltransferase</keyword>
<evidence type="ECO:0000313" key="4">
    <source>
        <dbReference type="EMBL" id="KHS57836.1"/>
    </source>
</evidence>
<evidence type="ECO:0000256" key="1">
    <source>
        <dbReference type="ARBA" id="ARBA00022676"/>
    </source>
</evidence>
<reference evidence="4 5" key="1">
    <citation type="submission" date="2014-12" db="EMBL/GenBank/DDBJ databases">
        <title>Draft genome sequence of Terrisporobacter sp. 08-306576, isolated from the blood culture of a bacteremia patient.</title>
        <authorList>
            <person name="Lund L.C."/>
            <person name="Sydenham T.V."/>
            <person name="Hogh S.V."/>
            <person name="Skov M.N."/>
            <person name="Kemp M."/>
            <person name="Justesen U.S."/>
        </authorList>
    </citation>
    <scope>NUCLEOTIDE SEQUENCE [LARGE SCALE GENOMIC DNA]</scope>
    <source>
        <strain evidence="4 5">08-306576</strain>
    </source>
</reference>
<comment type="caution">
    <text evidence="4">The sequence shown here is derived from an EMBL/GenBank/DDBJ whole genome shotgun (WGS) entry which is preliminary data.</text>
</comment>
<dbReference type="Pfam" id="PF00535">
    <property type="entry name" value="Glycos_transf_2"/>
    <property type="match status" value="1"/>
</dbReference>
<dbReference type="InterPro" id="IPR029044">
    <property type="entry name" value="Nucleotide-diphossugar_trans"/>
</dbReference>
<evidence type="ECO:0000256" key="2">
    <source>
        <dbReference type="ARBA" id="ARBA00022679"/>
    </source>
</evidence>
<proteinExistence type="predicted"/>
<sequence>MDKVSIIVPIFNSEKYLRTSIESILNQSYKNFELILINDGSSDGSLDICKEYIDKDERIVLINKNNEGVSSARNEGIDKSTGKYIVFCDSDDYIEKNYFKYLYK</sequence>
<evidence type="ECO:0000313" key="5">
    <source>
        <dbReference type="Proteomes" id="UP000031189"/>
    </source>
</evidence>
<name>A0A0B3VM30_9FIRM</name>
<evidence type="ECO:0000259" key="3">
    <source>
        <dbReference type="Pfam" id="PF00535"/>
    </source>
</evidence>
<feature type="domain" description="Glycosyltransferase 2-like" evidence="3">
    <location>
        <begin position="5"/>
        <end position="103"/>
    </location>
</feature>
<accession>A0A0B3VM30</accession>
<dbReference type="InterPro" id="IPR001173">
    <property type="entry name" value="Glyco_trans_2-like"/>
</dbReference>
<dbReference type="AlphaFoldDB" id="A0A0B3VM30"/>
<organism evidence="4 5">
    <name type="scientific">Terrisporobacter othiniensis</name>
    <dbReference type="NCBI Taxonomy" id="1577792"/>
    <lineage>
        <taxon>Bacteria</taxon>
        <taxon>Bacillati</taxon>
        <taxon>Bacillota</taxon>
        <taxon>Clostridia</taxon>
        <taxon>Peptostreptococcales</taxon>
        <taxon>Peptostreptococcaceae</taxon>
        <taxon>Terrisporobacter</taxon>
    </lineage>
</organism>
<dbReference type="SUPFAM" id="SSF53448">
    <property type="entry name" value="Nucleotide-diphospho-sugar transferases"/>
    <property type="match status" value="1"/>
</dbReference>
<protein>
    <submittedName>
        <fullName evidence="4">Glycosyl transferase family 2</fullName>
    </submittedName>
</protein>
<dbReference type="Gene3D" id="3.90.550.10">
    <property type="entry name" value="Spore Coat Polysaccharide Biosynthesis Protein SpsA, Chain A"/>
    <property type="match status" value="1"/>
</dbReference>
<dbReference type="PANTHER" id="PTHR22916:SF51">
    <property type="entry name" value="GLYCOSYLTRANSFERASE EPSH-RELATED"/>
    <property type="match status" value="1"/>
</dbReference>
<dbReference type="CDD" id="cd00761">
    <property type="entry name" value="Glyco_tranf_GTA_type"/>
    <property type="match status" value="1"/>
</dbReference>
<dbReference type="OrthoDB" id="9785185at2"/>
<dbReference type="RefSeq" id="WP_039679118.1">
    <property type="nucleotide sequence ID" value="NZ_JWHR01000064.1"/>
</dbReference>
<dbReference type="Proteomes" id="UP000031189">
    <property type="component" value="Unassembled WGS sequence"/>
</dbReference>
<gene>
    <name evidence="4" type="ORF">QX51_06695</name>
</gene>
<keyword evidence="2 4" id="KW-0808">Transferase</keyword>
<dbReference type="PANTHER" id="PTHR22916">
    <property type="entry name" value="GLYCOSYLTRANSFERASE"/>
    <property type="match status" value="1"/>
</dbReference>